<sequence length="253" mass="28193">MKELEVVNGQHKIRYHDFPGEKTPILFIHGLGCAGSLDYPEVAAQPELCGHRRIIIDLLGAGFSDKPNKFDYTIENHALYLIEFIKVLRLEKIILFGHSIGGAVALTVASLYKGEIENIILTEANLDSGGGFVTKKIASMTLNEFVNTGFKNIIMENLQSSNEIWVSSFSLWLPQAAYQISKSVVSGQFPSWRTILYSLDCPKTYIFGEYNLDDPDIDILKNNNVRIDTVSKAGHSMSWENPKGLANAIRKAL</sequence>
<dbReference type="GO" id="GO:0016020">
    <property type="term" value="C:membrane"/>
    <property type="evidence" value="ECO:0007669"/>
    <property type="project" value="TreeGrafter"/>
</dbReference>
<proteinExistence type="predicted"/>
<dbReference type="InterPro" id="IPR000073">
    <property type="entry name" value="AB_hydrolase_1"/>
</dbReference>
<feature type="domain" description="AB hydrolase-1" evidence="1">
    <location>
        <begin position="24"/>
        <end position="126"/>
    </location>
</feature>
<dbReference type="AlphaFoldDB" id="A0A1E5GBP5"/>
<dbReference type="RefSeq" id="WP_069646841.1">
    <property type="nucleotide sequence ID" value="NZ_MIJZ01000015.1"/>
</dbReference>
<dbReference type="OrthoDB" id="9796770at2"/>
<evidence type="ECO:0000313" key="2">
    <source>
        <dbReference type="EMBL" id="OEG10144.1"/>
    </source>
</evidence>
<dbReference type="Proteomes" id="UP000094068">
    <property type="component" value="Unassembled WGS sequence"/>
</dbReference>
<keyword evidence="2" id="KW-0378">Hydrolase</keyword>
<dbReference type="SUPFAM" id="SSF53474">
    <property type="entry name" value="alpha/beta-Hydrolases"/>
    <property type="match status" value="1"/>
</dbReference>
<protein>
    <submittedName>
        <fullName evidence="2">Alpha/beta hydrolase</fullName>
    </submittedName>
</protein>
<evidence type="ECO:0000259" key="1">
    <source>
        <dbReference type="Pfam" id="PF00561"/>
    </source>
</evidence>
<dbReference type="STRING" id="903984.BCR21_12380"/>
<dbReference type="PANTHER" id="PTHR43798:SF33">
    <property type="entry name" value="HYDROLASE, PUTATIVE (AFU_ORTHOLOGUE AFUA_2G14860)-RELATED"/>
    <property type="match status" value="1"/>
</dbReference>
<dbReference type="Pfam" id="PF00561">
    <property type="entry name" value="Abhydrolase_1"/>
    <property type="match status" value="1"/>
</dbReference>
<comment type="caution">
    <text evidence="2">The sequence shown here is derived from an EMBL/GenBank/DDBJ whole genome shotgun (WGS) entry which is preliminary data.</text>
</comment>
<dbReference type="EMBL" id="MIJZ01000015">
    <property type="protein sequence ID" value="OEG10144.1"/>
    <property type="molecule type" value="Genomic_DNA"/>
</dbReference>
<keyword evidence="3" id="KW-1185">Reference proteome</keyword>
<dbReference type="PRINTS" id="PR00111">
    <property type="entry name" value="ABHYDROLASE"/>
</dbReference>
<accession>A0A1E5GBP5</accession>
<reference evidence="3" key="1">
    <citation type="submission" date="2016-09" db="EMBL/GenBank/DDBJ databases">
        <authorList>
            <person name="Gulvik C.A."/>
        </authorList>
    </citation>
    <scope>NUCLEOTIDE SEQUENCE [LARGE SCALE GENOMIC DNA]</scope>
    <source>
        <strain evidence="3">DSM 23328</strain>
    </source>
</reference>
<dbReference type="InterPro" id="IPR029058">
    <property type="entry name" value="AB_hydrolase_fold"/>
</dbReference>
<evidence type="ECO:0000313" key="3">
    <source>
        <dbReference type="Proteomes" id="UP000094068"/>
    </source>
</evidence>
<name>A0A1E5GBP5_9ENTE</name>
<dbReference type="Gene3D" id="3.40.50.1820">
    <property type="entry name" value="alpha/beta hydrolase"/>
    <property type="match status" value="1"/>
</dbReference>
<dbReference type="InterPro" id="IPR050266">
    <property type="entry name" value="AB_hydrolase_sf"/>
</dbReference>
<gene>
    <name evidence="2" type="ORF">BCR21_12380</name>
</gene>
<dbReference type="PANTHER" id="PTHR43798">
    <property type="entry name" value="MONOACYLGLYCEROL LIPASE"/>
    <property type="match status" value="1"/>
</dbReference>
<dbReference type="GO" id="GO:0016787">
    <property type="term" value="F:hydrolase activity"/>
    <property type="evidence" value="ECO:0007669"/>
    <property type="project" value="UniProtKB-KW"/>
</dbReference>
<organism evidence="2 3">
    <name type="scientific">Enterococcus ureasiticus</name>
    <dbReference type="NCBI Taxonomy" id="903984"/>
    <lineage>
        <taxon>Bacteria</taxon>
        <taxon>Bacillati</taxon>
        <taxon>Bacillota</taxon>
        <taxon>Bacilli</taxon>
        <taxon>Lactobacillales</taxon>
        <taxon>Enterococcaceae</taxon>
        <taxon>Enterococcus</taxon>
    </lineage>
</organism>